<reference evidence="2 3" key="1">
    <citation type="submission" date="2019-03" db="EMBL/GenBank/DDBJ databases">
        <title>Genomic Encyclopedia of Type Strains, Phase IV (KMG-IV): sequencing the most valuable type-strain genomes for metagenomic binning, comparative biology and taxonomic classification.</title>
        <authorList>
            <person name="Goeker M."/>
        </authorList>
    </citation>
    <scope>NUCLEOTIDE SEQUENCE [LARGE SCALE GENOMIC DNA]</scope>
    <source>
        <strain evidence="2 3">DSM 18792</strain>
    </source>
</reference>
<dbReference type="Gene3D" id="2.60.40.10">
    <property type="entry name" value="Immunoglobulins"/>
    <property type="match status" value="1"/>
</dbReference>
<accession>A0A4R1RL11</accession>
<organism evidence="2 3">
    <name type="scientific">Mariniflexile fucanivorans</name>
    <dbReference type="NCBI Taxonomy" id="264023"/>
    <lineage>
        <taxon>Bacteria</taxon>
        <taxon>Pseudomonadati</taxon>
        <taxon>Bacteroidota</taxon>
        <taxon>Flavobacteriia</taxon>
        <taxon>Flavobacteriales</taxon>
        <taxon>Flavobacteriaceae</taxon>
        <taxon>Mariniflexile</taxon>
    </lineage>
</organism>
<dbReference type="PROSITE" id="PS51257">
    <property type="entry name" value="PROKAR_LIPOPROTEIN"/>
    <property type="match status" value="1"/>
</dbReference>
<evidence type="ECO:0000313" key="2">
    <source>
        <dbReference type="EMBL" id="TCL66884.1"/>
    </source>
</evidence>
<dbReference type="Gene3D" id="2.60.120.260">
    <property type="entry name" value="Galactose-binding domain-like"/>
    <property type="match status" value="1"/>
</dbReference>
<dbReference type="RefSeq" id="WP_132217182.1">
    <property type="nucleotide sequence ID" value="NZ_OX156936.1"/>
</dbReference>
<dbReference type="EMBL" id="SLUP01000003">
    <property type="protein sequence ID" value="TCL66884.1"/>
    <property type="molecule type" value="Genomic_DNA"/>
</dbReference>
<gene>
    <name evidence="2" type="ORF">EV196_103303</name>
</gene>
<protein>
    <recommendedName>
        <fullName evidence="1">PKD domain-containing protein</fullName>
    </recommendedName>
</protein>
<dbReference type="AlphaFoldDB" id="A0A4R1RL11"/>
<sequence length="575" mass="62650">MKKYNLILLLFVALVGCTIDDYNQPSDFSKPQVFTTGIYNISASTIANSIPISIDDFSSLTDVSQGVVSRYWVIENGTRFLNSEFTRKDSLDLARFIDPELGNIHWKDVVHVLFQEEGETTVTLKNKFNKAVSLYGNDAVQTTDGLWELTTVFKYDVYAKLNAEASVKNLEDGKEVILAANQNPSIDNTSGFTTITIEAGSKLTFKDLTTIGRPSDRIWDFKGGQPATSTEIEQVVTYNRVGEYTAILTVSRAKKGNKTLRYSEQTKAIPVIVKVIPSTKPFTINGNAFAVADTDNIPGTKNIAFRVNGILESFTGLTNNFSVNVVNGSFNQNFTVTSAKVSSTDETMIELELAQPILNSDTVKLSYNGTAIKAIDDRQLLPFTNATVSPLLINYLANAFNPSFEEASQSSTTGAQSYTHFVVGNNLSQITNADGSLYAARSTEKASDGSASMKYNLVLPLITTQGYFGLINNTVSNSNIPTGDYKLTFDVFIESGNFMGIFNAIQGASSSPSGVGIPFNTPATGEWFTLERTFSVNGTLGGNVVFNVRNADNSGVTGTQVFYIDNLKVLKVETR</sequence>
<dbReference type="Proteomes" id="UP000295455">
    <property type="component" value="Unassembled WGS sequence"/>
</dbReference>
<dbReference type="InterPro" id="IPR000601">
    <property type="entry name" value="PKD_dom"/>
</dbReference>
<dbReference type="SUPFAM" id="SSF49299">
    <property type="entry name" value="PKD domain"/>
    <property type="match status" value="1"/>
</dbReference>
<name>A0A4R1RL11_9FLAO</name>
<proteinExistence type="predicted"/>
<feature type="domain" description="PKD" evidence="1">
    <location>
        <begin position="212"/>
        <end position="251"/>
    </location>
</feature>
<evidence type="ECO:0000313" key="3">
    <source>
        <dbReference type="Proteomes" id="UP000295455"/>
    </source>
</evidence>
<evidence type="ECO:0000259" key="1">
    <source>
        <dbReference type="PROSITE" id="PS50093"/>
    </source>
</evidence>
<dbReference type="OrthoDB" id="1410018at2"/>
<dbReference type="PROSITE" id="PS50093">
    <property type="entry name" value="PKD"/>
    <property type="match status" value="1"/>
</dbReference>
<comment type="caution">
    <text evidence="2">The sequence shown here is derived from an EMBL/GenBank/DDBJ whole genome shotgun (WGS) entry which is preliminary data.</text>
</comment>
<dbReference type="InterPro" id="IPR013783">
    <property type="entry name" value="Ig-like_fold"/>
</dbReference>
<dbReference type="InterPro" id="IPR035986">
    <property type="entry name" value="PKD_dom_sf"/>
</dbReference>
<keyword evidence="3" id="KW-1185">Reference proteome</keyword>